<reference evidence="8 9" key="1">
    <citation type="journal article" date="2019" name="Sci. Rep.">
        <title>Comparative genomics of chytrid fungi reveal insights into the obligate biotrophic and pathogenic lifestyle of Synchytrium endobioticum.</title>
        <authorList>
            <person name="van de Vossenberg B.T.L.H."/>
            <person name="Warris S."/>
            <person name="Nguyen H.D.T."/>
            <person name="van Gent-Pelzer M.P.E."/>
            <person name="Joly D.L."/>
            <person name="van de Geest H.C."/>
            <person name="Bonants P.J.M."/>
            <person name="Smith D.S."/>
            <person name="Levesque C.A."/>
            <person name="van der Lee T.A.J."/>
        </authorList>
    </citation>
    <scope>NUCLEOTIDE SEQUENCE [LARGE SCALE GENOMIC DNA]</scope>
    <source>
        <strain evidence="8 9">JEL517</strain>
    </source>
</reference>
<keyword evidence="5 6" id="KW-0349">Heme</keyword>
<feature type="transmembrane region" description="Helical" evidence="7">
    <location>
        <begin position="12"/>
        <end position="33"/>
    </location>
</feature>
<keyword evidence="3 6" id="KW-0560">Oxidoreductase</keyword>
<dbReference type="PROSITE" id="PS00086">
    <property type="entry name" value="CYTOCHROME_P450"/>
    <property type="match status" value="1"/>
</dbReference>
<dbReference type="InterPro" id="IPR017972">
    <property type="entry name" value="Cyt_P450_CS"/>
</dbReference>
<comment type="similarity">
    <text evidence="1 6">Belongs to the cytochrome P450 family.</text>
</comment>
<evidence type="ECO:0008006" key="10">
    <source>
        <dbReference type="Google" id="ProtNLM"/>
    </source>
</evidence>
<keyword evidence="6" id="KW-0503">Monooxygenase</keyword>
<dbReference type="InterPro" id="IPR036396">
    <property type="entry name" value="Cyt_P450_sf"/>
</dbReference>
<comment type="cofactor">
    <cofactor evidence="5">
        <name>heme</name>
        <dbReference type="ChEBI" id="CHEBI:30413"/>
    </cofactor>
</comment>
<keyword evidence="7" id="KW-1133">Transmembrane helix</keyword>
<keyword evidence="4 5" id="KW-0408">Iron</keyword>
<evidence type="ECO:0000256" key="6">
    <source>
        <dbReference type="RuleBase" id="RU000461"/>
    </source>
</evidence>
<evidence type="ECO:0000313" key="8">
    <source>
        <dbReference type="EMBL" id="TPX38289.1"/>
    </source>
</evidence>
<dbReference type="SUPFAM" id="SSF48264">
    <property type="entry name" value="Cytochrome P450"/>
    <property type="match status" value="1"/>
</dbReference>
<keyword evidence="2 5" id="KW-0479">Metal-binding</keyword>
<evidence type="ECO:0000256" key="3">
    <source>
        <dbReference type="ARBA" id="ARBA00023002"/>
    </source>
</evidence>
<dbReference type="PRINTS" id="PR00463">
    <property type="entry name" value="EP450I"/>
</dbReference>
<keyword evidence="7" id="KW-0812">Transmembrane</keyword>
<name>A0A507CGF1_9FUNG</name>
<dbReference type="GeneID" id="42001304"/>
<dbReference type="GO" id="GO:0005506">
    <property type="term" value="F:iron ion binding"/>
    <property type="evidence" value="ECO:0007669"/>
    <property type="project" value="InterPro"/>
</dbReference>
<gene>
    <name evidence="8" type="ORF">SmJEL517_g00077</name>
</gene>
<dbReference type="PRINTS" id="PR00385">
    <property type="entry name" value="P450"/>
</dbReference>
<dbReference type="InterPro" id="IPR002401">
    <property type="entry name" value="Cyt_P450_E_grp-I"/>
</dbReference>
<sequence length="537" mass="61177">MTDNQRKVQIQYALTALAGASAIGLATIGYLLWEYSDHALGTRRHTDGIPQPAGAKALIGHLPLLGGNWVNVRLEESLKMRKQLGDVFMTSIPWKNQIETFLPEDVECVMKDPYIFVKGAAQAEQFVEFFGHGIFLSDADPWRLQRKTASNIFNVKNFRDFFGPIFISESQRLCNHLAEVAKTGTKLDIQDLLLRATIDSFGLLSMGTDVGALKMKPVYKDGRYTLPDVPFMISFDAILAHQVIRFTNPFWKWNEFFGDSNGKAIKQHQKVIDDFSYSVIRERRQQLVASGGLKDKGRMDLLDFFMQVEVEGNPPDDKFLRDVVMNYIIAGRDTTAQTTSWLIYELARNPEIEKKMREEMKQFLGDGPADYELLKNLKYTTCVWNETLRLHCNVPTAPRVATQDITLPSGYKVYKGETVQWSSWAMGRSEKIWGPDASEFKPERWLKDDGSVMKASQWAWPVFNCGPRICLGMNMATQEALVIMSDMYRNFHFEVVGEDEPRKWGHFSENVAERAGRYNVGVTLGFRNGLDVKVTRV</sequence>
<dbReference type="GO" id="GO:0006629">
    <property type="term" value="P:lipid metabolic process"/>
    <property type="evidence" value="ECO:0007669"/>
    <property type="project" value="UniProtKB-ARBA"/>
</dbReference>
<dbReference type="GO" id="GO:0004497">
    <property type="term" value="F:monooxygenase activity"/>
    <property type="evidence" value="ECO:0007669"/>
    <property type="project" value="UniProtKB-KW"/>
</dbReference>
<keyword evidence="9" id="KW-1185">Reference proteome</keyword>
<evidence type="ECO:0000256" key="5">
    <source>
        <dbReference type="PIRSR" id="PIRSR602401-1"/>
    </source>
</evidence>
<dbReference type="PANTHER" id="PTHR24296">
    <property type="entry name" value="CYTOCHROME P450"/>
    <property type="match status" value="1"/>
</dbReference>
<dbReference type="Gene3D" id="1.10.630.10">
    <property type="entry name" value="Cytochrome P450"/>
    <property type="match status" value="1"/>
</dbReference>
<evidence type="ECO:0000256" key="4">
    <source>
        <dbReference type="ARBA" id="ARBA00023004"/>
    </source>
</evidence>
<evidence type="ECO:0000256" key="1">
    <source>
        <dbReference type="ARBA" id="ARBA00010617"/>
    </source>
</evidence>
<evidence type="ECO:0000313" key="9">
    <source>
        <dbReference type="Proteomes" id="UP000319731"/>
    </source>
</evidence>
<dbReference type="GO" id="GO:0016705">
    <property type="term" value="F:oxidoreductase activity, acting on paired donors, with incorporation or reduction of molecular oxygen"/>
    <property type="evidence" value="ECO:0007669"/>
    <property type="project" value="InterPro"/>
</dbReference>
<dbReference type="AlphaFoldDB" id="A0A507CGF1"/>
<keyword evidence="7" id="KW-0472">Membrane</keyword>
<dbReference type="InterPro" id="IPR001128">
    <property type="entry name" value="Cyt_P450"/>
</dbReference>
<comment type="caution">
    <text evidence="8">The sequence shown here is derived from an EMBL/GenBank/DDBJ whole genome shotgun (WGS) entry which is preliminary data.</text>
</comment>
<organism evidence="8 9">
    <name type="scientific">Synchytrium microbalum</name>
    <dbReference type="NCBI Taxonomy" id="1806994"/>
    <lineage>
        <taxon>Eukaryota</taxon>
        <taxon>Fungi</taxon>
        <taxon>Fungi incertae sedis</taxon>
        <taxon>Chytridiomycota</taxon>
        <taxon>Chytridiomycota incertae sedis</taxon>
        <taxon>Chytridiomycetes</taxon>
        <taxon>Synchytriales</taxon>
        <taxon>Synchytriaceae</taxon>
        <taxon>Synchytrium</taxon>
    </lineage>
</organism>
<evidence type="ECO:0000256" key="2">
    <source>
        <dbReference type="ARBA" id="ARBA00022723"/>
    </source>
</evidence>
<proteinExistence type="inferred from homology"/>
<dbReference type="RefSeq" id="XP_031028003.1">
    <property type="nucleotide sequence ID" value="XM_031166007.1"/>
</dbReference>
<feature type="binding site" description="axial binding residue" evidence="5">
    <location>
        <position position="470"/>
    </location>
    <ligand>
        <name>heme</name>
        <dbReference type="ChEBI" id="CHEBI:30413"/>
    </ligand>
    <ligandPart>
        <name>Fe</name>
        <dbReference type="ChEBI" id="CHEBI:18248"/>
    </ligandPart>
</feature>
<dbReference type="STRING" id="1806994.A0A507CGF1"/>
<dbReference type="GO" id="GO:0020037">
    <property type="term" value="F:heme binding"/>
    <property type="evidence" value="ECO:0007669"/>
    <property type="project" value="InterPro"/>
</dbReference>
<dbReference type="EMBL" id="QEAO01000001">
    <property type="protein sequence ID" value="TPX38289.1"/>
    <property type="molecule type" value="Genomic_DNA"/>
</dbReference>
<accession>A0A507CGF1</accession>
<dbReference type="Proteomes" id="UP000319731">
    <property type="component" value="Unassembled WGS sequence"/>
</dbReference>
<protein>
    <recommendedName>
        <fullName evidence="10">Cytochrome P450</fullName>
    </recommendedName>
</protein>
<dbReference type="OrthoDB" id="1470350at2759"/>
<evidence type="ECO:0000256" key="7">
    <source>
        <dbReference type="SAM" id="Phobius"/>
    </source>
</evidence>
<dbReference type="Pfam" id="PF00067">
    <property type="entry name" value="p450"/>
    <property type="match status" value="1"/>
</dbReference>